<evidence type="ECO:0000313" key="1">
    <source>
        <dbReference type="EMBL" id="CAB4138001.1"/>
    </source>
</evidence>
<sequence>MQLSDDFLDRWERIIADVNKTDIPLECIKKVVIKLKGGRQKTINLQTLKKQGLELEEMEAMLTRTFNDMDHEIHDVDFVVDVEAVADLVQPETDKLLDKIK</sequence>
<organism evidence="1">
    <name type="scientific">uncultured Caudovirales phage</name>
    <dbReference type="NCBI Taxonomy" id="2100421"/>
    <lineage>
        <taxon>Viruses</taxon>
        <taxon>Duplodnaviria</taxon>
        <taxon>Heunggongvirae</taxon>
        <taxon>Uroviricota</taxon>
        <taxon>Caudoviricetes</taxon>
        <taxon>Peduoviridae</taxon>
        <taxon>Maltschvirus</taxon>
        <taxon>Maltschvirus maltsch</taxon>
    </lineage>
</organism>
<accession>A0A6J5LV49</accession>
<name>A0A6J5LV49_9CAUD</name>
<reference evidence="1" key="1">
    <citation type="submission" date="2020-04" db="EMBL/GenBank/DDBJ databases">
        <authorList>
            <person name="Chiriac C."/>
            <person name="Salcher M."/>
            <person name="Ghai R."/>
            <person name="Kavagutti S V."/>
        </authorList>
    </citation>
    <scope>NUCLEOTIDE SEQUENCE</scope>
</reference>
<proteinExistence type="predicted"/>
<dbReference type="EMBL" id="LR796341">
    <property type="protein sequence ID" value="CAB4138001.1"/>
    <property type="molecule type" value="Genomic_DNA"/>
</dbReference>
<protein>
    <submittedName>
        <fullName evidence="1">Uncharacterized protein</fullName>
    </submittedName>
</protein>
<gene>
    <name evidence="1" type="ORF">UFOVP328_194</name>
</gene>